<dbReference type="EC" id="1.15.1.1" evidence="5"/>
<evidence type="ECO:0000256" key="1">
    <source>
        <dbReference type="ARBA" id="ARBA00008714"/>
    </source>
</evidence>
<gene>
    <name evidence="8" type="ORF">AAIR29_13385</name>
</gene>
<dbReference type="PANTHER" id="PTHR42769">
    <property type="entry name" value="SUPEROXIDE DISMUTASE"/>
    <property type="match status" value="1"/>
</dbReference>
<accession>A0ABU9XB23</accession>
<dbReference type="InterPro" id="IPR019831">
    <property type="entry name" value="Mn/Fe_SOD_N"/>
</dbReference>
<name>A0ABU9XB23_9GAMM</name>
<dbReference type="RefSeq" id="WP_299221761.1">
    <property type="nucleotide sequence ID" value="NZ_JBDGHN010000010.1"/>
</dbReference>
<proteinExistence type="inferred from homology"/>
<dbReference type="Pfam" id="PF00081">
    <property type="entry name" value="Sod_Fe_N"/>
    <property type="match status" value="1"/>
</dbReference>
<dbReference type="Pfam" id="PF02777">
    <property type="entry name" value="Sod_Fe_C"/>
    <property type="match status" value="1"/>
</dbReference>
<dbReference type="InterPro" id="IPR036314">
    <property type="entry name" value="SOD_C_sf"/>
</dbReference>
<keyword evidence="9" id="KW-1185">Reference proteome</keyword>
<comment type="function">
    <text evidence="5">Destroys radicals which are normally produced within the cells and which are toxic to biological systems.</text>
</comment>
<dbReference type="PIRSF" id="PIRSF000349">
    <property type="entry name" value="SODismutase"/>
    <property type="match status" value="1"/>
</dbReference>
<dbReference type="PROSITE" id="PS00088">
    <property type="entry name" value="SOD_MN"/>
    <property type="match status" value="1"/>
</dbReference>
<dbReference type="Proteomes" id="UP001461960">
    <property type="component" value="Unassembled WGS sequence"/>
</dbReference>
<dbReference type="Gene3D" id="1.10.287.990">
    <property type="entry name" value="Fe,Mn superoxide dismutase (SOD) domain"/>
    <property type="match status" value="1"/>
</dbReference>
<evidence type="ECO:0000256" key="2">
    <source>
        <dbReference type="ARBA" id="ARBA00022723"/>
    </source>
</evidence>
<sequence length="210" mass="23754">MSNIKLPDLPYAKDALEPHISAETLEYHHDKHHAAYVNKLKDLLPGSGLEDKTLPEIIEATAKDDSKQTMFNQAAQVWNHTFYWNCMTPDNGGGEPTGDLKGKIEEDFGSYDKFREEFKNAATSQFGSGWAWLVTDKVGGKLSIMKTSDADNPLAHDKVAVLTCDVWEHAYYIDYRNRRPDYVDTFLDKLVNWDYANAKYKGQDAGVEGK</sequence>
<dbReference type="SUPFAM" id="SSF54719">
    <property type="entry name" value="Fe,Mn superoxide dismutase (SOD), C-terminal domain"/>
    <property type="match status" value="1"/>
</dbReference>
<feature type="domain" description="Manganese/iron superoxide dismutase C-terminal" evidence="7">
    <location>
        <begin position="96"/>
        <end position="198"/>
    </location>
</feature>
<evidence type="ECO:0000256" key="5">
    <source>
        <dbReference type="RuleBase" id="RU000414"/>
    </source>
</evidence>
<evidence type="ECO:0000256" key="4">
    <source>
        <dbReference type="ARBA" id="ARBA00049204"/>
    </source>
</evidence>
<dbReference type="InterPro" id="IPR001189">
    <property type="entry name" value="Mn/Fe_SOD"/>
</dbReference>
<dbReference type="PANTHER" id="PTHR42769:SF3">
    <property type="entry name" value="SUPEROXIDE DISMUTASE [FE] 2, CHLOROPLASTIC"/>
    <property type="match status" value="1"/>
</dbReference>
<dbReference type="InterPro" id="IPR019833">
    <property type="entry name" value="Mn/Fe_SOD_BS"/>
</dbReference>
<protein>
    <recommendedName>
        <fullName evidence="5">Superoxide dismutase</fullName>
        <ecNumber evidence="5">1.15.1.1</ecNumber>
    </recommendedName>
</protein>
<keyword evidence="3 5" id="KW-0560">Oxidoreductase</keyword>
<evidence type="ECO:0000256" key="3">
    <source>
        <dbReference type="ARBA" id="ARBA00023002"/>
    </source>
</evidence>
<dbReference type="InterPro" id="IPR036324">
    <property type="entry name" value="Mn/Fe_SOD_N_sf"/>
</dbReference>
<comment type="caution">
    <text evidence="8">The sequence shown here is derived from an EMBL/GenBank/DDBJ whole genome shotgun (WGS) entry which is preliminary data.</text>
</comment>
<keyword evidence="2 5" id="KW-0479">Metal-binding</keyword>
<dbReference type="GO" id="GO:0004784">
    <property type="term" value="F:superoxide dismutase activity"/>
    <property type="evidence" value="ECO:0007669"/>
    <property type="project" value="UniProtKB-EC"/>
</dbReference>
<comment type="similarity">
    <text evidence="1 5">Belongs to the iron/manganese superoxide dismutase family.</text>
</comment>
<reference evidence="8 9" key="1">
    <citation type="submission" date="2024-05" db="EMBL/GenBank/DDBJ databases">
        <authorList>
            <person name="Kim H.-Y."/>
            <person name="Kim E."/>
            <person name="Cai Y."/>
            <person name="Yang S.-M."/>
            <person name="Lee W."/>
        </authorList>
    </citation>
    <scope>NUCLEOTIDE SEQUENCE [LARGE SCALE GENOMIC DNA]</scope>
    <source>
        <strain evidence="8 9">FBL11</strain>
    </source>
</reference>
<dbReference type="PRINTS" id="PR01703">
    <property type="entry name" value="MNSODISMTASE"/>
</dbReference>
<evidence type="ECO:0000259" key="7">
    <source>
        <dbReference type="Pfam" id="PF02777"/>
    </source>
</evidence>
<evidence type="ECO:0000259" key="6">
    <source>
        <dbReference type="Pfam" id="PF00081"/>
    </source>
</evidence>
<dbReference type="SUPFAM" id="SSF46609">
    <property type="entry name" value="Fe,Mn superoxide dismutase (SOD), N-terminal domain"/>
    <property type="match status" value="1"/>
</dbReference>
<dbReference type="InterPro" id="IPR019832">
    <property type="entry name" value="Mn/Fe_SOD_C"/>
</dbReference>
<evidence type="ECO:0000313" key="9">
    <source>
        <dbReference type="Proteomes" id="UP001461960"/>
    </source>
</evidence>
<dbReference type="Gene3D" id="3.55.40.20">
    <property type="entry name" value="Iron/manganese superoxide dismutase, C-terminal domain"/>
    <property type="match status" value="1"/>
</dbReference>
<evidence type="ECO:0000313" key="8">
    <source>
        <dbReference type="EMBL" id="MEN2752625.1"/>
    </source>
</evidence>
<organism evidence="8 9">
    <name type="scientific">Psychrobacter saeujeotis</name>
    <dbReference type="NCBI Taxonomy" id="3143436"/>
    <lineage>
        <taxon>Bacteria</taxon>
        <taxon>Pseudomonadati</taxon>
        <taxon>Pseudomonadota</taxon>
        <taxon>Gammaproteobacteria</taxon>
        <taxon>Moraxellales</taxon>
        <taxon>Moraxellaceae</taxon>
        <taxon>Psychrobacter</taxon>
    </lineage>
</organism>
<dbReference type="EMBL" id="JBDGHN010000010">
    <property type="protein sequence ID" value="MEN2752625.1"/>
    <property type="molecule type" value="Genomic_DNA"/>
</dbReference>
<comment type="catalytic activity">
    <reaction evidence="4 5">
        <text>2 superoxide + 2 H(+) = H2O2 + O2</text>
        <dbReference type="Rhea" id="RHEA:20696"/>
        <dbReference type="ChEBI" id="CHEBI:15378"/>
        <dbReference type="ChEBI" id="CHEBI:15379"/>
        <dbReference type="ChEBI" id="CHEBI:16240"/>
        <dbReference type="ChEBI" id="CHEBI:18421"/>
        <dbReference type="EC" id="1.15.1.1"/>
    </reaction>
</comment>
<feature type="domain" description="Manganese/iron superoxide dismutase N-terminal" evidence="6">
    <location>
        <begin position="5"/>
        <end position="88"/>
    </location>
</feature>